<dbReference type="PIRSF" id="PIRSF017082">
    <property type="entry name" value="YflP"/>
    <property type="match status" value="1"/>
</dbReference>
<feature type="chain" id="PRO_5012669876" evidence="2">
    <location>
        <begin position="34"/>
        <end position="333"/>
    </location>
</feature>
<reference evidence="3 4" key="1">
    <citation type="submission" date="2017-06" db="EMBL/GenBank/DDBJ databases">
        <authorList>
            <person name="Kim H.J."/>
            <person name="Triplett B.A."/>
        </authorList>
    </citation>
    <scope>NUCLEOTIDE SEQUENCE [LARGE SCALE GENOMIC DNA]</scope>
    <source>
        <strain evidence="3 4">U15</strain>
    </source>
</reference>
<dbReference type="AlphaFoldDB" id="A0A239JT36"/>
<dbReference type="PANTHER" id="PTHR42928:SF5">
    <property type="entry name" value="BLR1237 PROTEIN"/>
    <property type="match status" value="1"/>
</dbReference>
<evidence type="ECO:0000256" key="1">
    <source>
        <dbReference type="ARBA" id="ARBA00006987"/>
    </source>
</evidence>
<dbReference type="InterPro" id="IPR005064">
    <property type="entry name" value="BUG"/>
</dbReference>
<dbReference type="PANTHER" id="PTHR42928">
    <property type="entry name" value="TRICARBOXYLATE-BINDING PROTEIN"/>
    <property type="match status" value="1"/>
</dbReference>
<dbReference type="Proteomes" id="UP000198284">
    <property type="component" value="Unassembled WGS sequence"/>
</dbReference>
<evidence type="ECO:0000256" key="2">
    <source>
        <dbReference type="SAM" id="SignalP"/>
    </source>
</evidence>
<sequence length="333" mass="34658">MKLKSIAIVVGRGACMLAAAAGLNAVLVGAALAAWPDKPIKLVVPYPPGGATDVIGRVVAKNLGTALNQQVVVENRGGAGGNIGADAVAKAAPDGYTLLMGAVTSHSIMQTLEKGKISYNLEKDFAPVTMVGSVPLVFVVHPSIPAKNLKELVAFAKAKPGYLTYASSGAGAPQRMGAELFKRVAGVDILHVPYKGSGPAMTDLVGGQVLMMVETVPAAQQFIKADKLRALAVTTPQRISMLPDVPTAAEAGLPGVEVSSQFGLLAPARTPKAVIDRLNTEMLKILNMPDVKEQLLQQGAYAIPTKPEQAAERISKEIATWEKVINEAGITAD</sequence>
<keyword evidence="2" id="KW-0732">Signal</keyword>
<dbReference type="CDD" id="cd13578">
    <property type="entry name" value="PBP2_Bug27"/>
    <property type="match status" value="1"/>
</dbReference>
<evidence type="ECO:0000313" key="4">
    <source>
        <dbReference type="Proteomes" id="UP000198284"/>
    </source>
</evidence>
<name>A0A239JT36_9BURK</name>
<dbReference type="Gene3D" id="3.40.190.10">
    <property type="entry name" value="Periplasmic binding protein-like II"/>
    <property type="match status" value="1"/>
</dbReference>
<organism evidence="3 4">
    <name type="scientific">Noviherbaspirillum humi</name>
    <dbReference type="NCBI Taxonomy" id="1688639"/>
    <lineage>
        <taxon>Bacteria</taxon>
        <taxon>Pseudomonadati</taxon>
        <taxon>Pseudomonadota</taxon>
        <taxon>Betaproteobacteria</taxon>
        <taxon>Burkholderiales</taxon>
        <taxon>Oxalobacteraceae</taxon>
        <taxon>Noviherbaspirillum</taxon>
    </lineage>
</organism>
<comment type="similarity">
    <text evidence="1">Belongs to the UPF0065 (bug) family.</text>
</comment>
<dbReference type="SUPFAM" id="SSF53850">
    <property type="entry name" value="Periplasmic binding protein-like II"/>
    <property type="match status" value="1"/>
</dbReference>
<dbReference type="EMBL" id="FZOT01000013">
    <property type="protein sequence ID" value="SNT08990.1"/>
    <property type="molecule type" value="Genomic_DNA"/>
</dbReference>
<feature type="signal peptide" evidence="2">
    <location>
        <begin position="1"/>
        <end position="33"/>
    </location>
</feature>
<dbReference type="OrthoDB" id="9125369at2"/>
<keyword evidence="4" id="KW-1185">Reference proteome</keyword>
<dbReference type="InterPro" id="IPR042100">
    <property type="entry name" value="Bug_dom1"/>
</dbReference>
<gene>
    <name evidence="3" type="ORF">SAMN06265795_11396</name>
</gene>
<evidence type="ECO:0000313" key="3">
    <source>
        <dbReference type="EMBL" id="SNT08990.1"/>
    </source>
</evidence>
<keyword evidence="3" id="KW-0675">Receptor</keyword>
<dbReference type="Pfam" id="PF03401">
    <property type="entry name" value="TctC"/>
    <property type="match status" value="1"/>
</dbReference>
<accession>A0A239JT36</accession>
<proteinExistence type="inferred from homology"/>
<protein>
    <submittedName>
        <fullName evidence="3">Tripartite-type tricarboxylate transporter, receptor component TctC</fullName>
    </submittedName>
</protein>
<dbReference type="Gene3D" id="3.40.190.150">
    <property type="entry name" value="Bordetella uptake gene, domain 1"/>
    <property type="match status" value="1"/>
</dbReference>